<keyword evidence="6" id="KW-1133">Transmembrane helix</keyword>
<sequence length="499" mass="58180">MYFKGTSEEDSDSDGRMASGSRKRKTVKPRSIAVKKAKYVSCSEQSSSNDEVSEVDEYDDNMFLDEEDRRRLEGMSEKDREAEIFKRVEQREILRARHAIQKKILAKKEDGEGLKKKEKKDKKKRKEKENRREKEIGIGLQNFFIILSCFFFLIFVILFLSAKKRERSDIYDERSFNFATRKDDIKETYDEYLRPSEVQRKEKQKSAMADLLNRRKEKREAEQKKRDKSSLSIDDVFGDDNSEEAEKSSSFSSHSSSRSSSPDSSRHSRSASVEKKKEVNCLDDIQRIRLSRFKLARFVHTPFFAKTVIGCFVRIGIGKHDGRSVYRVAQIIDVVETAKVYNLESTQTNKGLKLKHGNDERVYRLEFISNSIFTQSEFDKWIGTMRSGNISLPTIDHVERKVADIKSAMEYNYSDKDIDQMIQEKARFKKTPFNYALEKGNLMKMKRGSTMVVTSAMQLLFYYSLPCFERTAEGCESFAYAKFSPKLIWNRVEIRCACR</sequence>
<reference evidence="11" key="1">
    <citation type="submission" date="2017-02" db="UniProtKB">
        <authorList>
            <consortium name="WormBaseParasite"/>
        </authorList>
    </citation>
    <scope>IDENTIFICATION</scope>
</reference>
<dbReference type="Pfam" id="PF03126">
    <property type="entry name" value="Plus-3"/>
    <property type="match status" value="1"/>
</dbReference>
<evidence type="ECO:0000256" key="5">
    <source>
        <dbReference type="SAM" id="MobiDB-lite"/>
    </source>
</evidence>
<dbReference type="Proteomes" id="UP000038040">
    <property type="component" value="Unplaced"/>
</dbReference>
<feature type="compositionally biased region" description="Low complexity" evidence="5">
    <location>
        <begin position="248"/>
        <end position="263"/>
    </location>
</feature>
<dbReference type="GO" id="GO:0016593">
    <property type="term" value="C:Cdc73/Paf1 complex"/>
    <property type="evidence" value="ECO:0007669"/>
    <property type="project" value="TreeGrafter"/>
</dbReference>
<comment type="subcellular location">
    <subcellularLocation>
        <location evidence="1">Nucleus</location>
    </subcellularLocation>
</comment>
<keyword evidence="6" id="KW-0472">Membrane</keyword>
<feature type="compositionally biased region" description="Basic residues" evidence="5">
    <location>
        <begin position="21"/>
        <end position="38"/>
    </location>
</feature>
<feature type="compositionally biased region" description="Basic and acidic residues" evidence="5">
    <location>
        <begin position="212"/>
        <end position="229"/>
    </location>
</feature>
<dbReference type="WBParaSite" id="DME_0000159301-mRNA-1">
    <property type="protein sequence ID" value="DME_0000159301-mRNA-1"/>
    <property type="gene ID" value="DME_0000159301"/>
</dbReference>
<feature type="compositionally biased region" description="Low complexity" evidence="5">
    <location>
        <begin position="40"/>
        <end position="50"/>
    </location>
</feature>
<protein>
    <submittedName>
        <fullName evidence="11">Plus3 domain-containing protein</fullName>
    </submittedName>
</protein>
<dbReference type="Proteomes" id="UP000274756">
    <property type="component" value="Unassembled WGS sequence"/>
</dbReference>
<feature type="compositionally biased region" description="Basic and acidic residues" evidence="5">
    <location>
        <begin position="196"/>
        <end position="205"/>
    </location>
</feature>
<evidence type="ECO:0000313" key="8">
    <source>
        <dbReference type="EMBL" id="VDN55980.1"/>
    </source>
</evidence>
<evidence type="ECO:0000259" key="7">
    <source>
        <dbReference type="PROSITE" id="PS51360"/>
    </source>
</evidence>
<keyword evidence="4" id="KW-0539">Nucleus</keyword>
<feature type="region of interest" description="Disordered" evidence="5">
    <location>
        <begin position="111"/>
        <end position="131"/>
    </location>
</feature>
<dbReference type="AlphaFoldDB" id="A0A0N4U496"/>
<feature type="transmembrane region" description="Helical" evidence="6">
    <location>
        <begin position="140"/>
        <end position="160"/>
    </location>
</feature>
<dbReference type="SUPFAM" id="SSF159042">
    <property type="entry name" value="Plus3-like"/>
    <property type="match status" value="1"/>
</dbReference>
<dbReference type="SMART" id="SM00719">
    <property type="entry name" value="Plus3"/>
    <property type="match status" value="1"/>
</dbReference>
<evidence type="ECO:0000313" key="9">
    <source>
        <dbReference type="Proteomes" id="UP000038040"/>
    </source>
</evidence>
<gene>
    <name evidence="8" type="ORF">DME_LOCUS5953</name>
</gene>
<dbReference type="PROSITE" id="PS51360">
    <property type="entry name" value="PLUS3"/>
    <property type="match status" value="1"/>
</dbReference>
<evidence type="ECO:0000256" key="2">
    <source>
        <dbReference type="ARBA" id="ARBA00023015"/>
    </source>
</evidence>
<keyword evidence="3" id="KW-0804">Transcription</keyword>
<feature type="region of interest" description="Disordered" evidence="5">
    <location>
        <begin position="196"/>
        <end position="273"/>
    </location>
</feature>
<evidence type="ECO:0000313" key="11">
    <source>
        <dbReference type="WBParaSite" id="DME_0000159301-mRNA-1"/>
    </source>
</evidence>
<evidence type="ECO:0000313" key="10">
    <source>
        <dbReference type="Proteomes" id="UP000274756"/>
    </source>
</evidence>
<name>A0A0N4U496_DRAME</name>
<feature type="compositionally biased region" description="Basic residues" evidence="5">
    <location>
        <begin position="116"/>
        <end position="126"/>
    </location>
</feature>
<proteinExistence type="predicted"/>
<dbReference type="Gene3D" id="3.90.70.200">
    <property type="entry name" value="Plus-3 domain"/>
    <property type="match status" value="1"/>
</dbReference>
<keyword evidence="6" id="KW-0812">Transmembrane</keyword>
<evidence type="ECO:0000256" key="6">
    <source>
        <dbReference type="SAM" id="Phobius"/>
    </source>
</evidence>
<evidence type="ECO:0000256" key="3">
    <source>
        <dbReference type="ARBA" id="ARBA00023163"/>
    </source>
</evidence>
<keyword evidence="2" id="KW-0805">Transcription regulation</keyword>
<dbReference type="OrthoDB" id="166375at2759"/>
<accession>A0A0N4U496</accession>
<feature type="region of interest" description="Disordered" evidence="5">
    <location>
        <begin position="1"/>
        <end position="58"/>
    </location>
</feature>
<organism evidence="9 11">
    <name type="scientific">Dracunculus medinensis</name>
    <name type="common">Guinea worm</name>
    <dbReference type="NCBI Taxonomy" id="318479"/>
    <lineage>
        <taxon>Eukaryota</taxon>
        <taxon>Metazoa</taxon>
        <taxon>Ecdysozoa</taxon>
        <taxon>Nematoda</taxon>
        <taxon>Chromadorea</taxon>
        <taxon>Rhabditida</taxon>
        <taxon>Spirurina</taxon>
        <taxon>Dracunculoidea</taxon>
        <taxon>Dracunculidae</taxon>
        <taxon>Dracunculus</taxon>
    </lineage>
</organism>
<dbReference type="InterPro" id="IPR004343">
    <property type="entry name" value="Plus-3_dom"/>
</dbReference>
<dbReference type="STRING" id="318479.A0A0N4U496"/>
<feature type="domain" description="Plus3" evidence="7">
    <location>
        <begin position="279"/>
        <end position="410"/>
    </location>
</feature>
<reference evidence="8 10" key="2">
    <citation type="submission" date="2018-11" db="EMBL/GenBank/DDBJ databases">
        <authorList>
            <consortium name="Pathogen Informatics"/>
        </authorList>
    </citation>
    <scope>NUCLEOTIDE SEQUENCE [LARGE SCALE GENOMIC DNA]</scope>
</reference>
<evidence type="ECO:0000256" key="1">
    <source>
        <dbReference type="ARBA" id="ARBA00004123"/>
    </source>
</evidence>
<dbReference type="InterPro" id="IPR036128">
    <property type="entry name" value="Plus3-like_sf"/>
</dbReference>
<evidence type="ECO:0000256" key="4">
    <source>
        <dbReference type="ARBA" id="ARBA00023242"/>
    </source>
</evidence>
<dbReference type="GO" id="GO:1990269">
    <property type="term" value="F:RNA polymerase II C-terminal domain phosphoserine binding"/>
    <property type="evidence" value="ECO:0007669"/>
    <property type="project" value="TreeGrafter"/>
</dbReference>
<dbReference type="EMBL" id="UYYG01001154">
    <property type="protein sequence ID" value="VDN55980.1"/>
    <property type="molecule type" value="Genomic_DNA"/>
</dbReference>
<keyword evidence="10" id="KW-1185">Reference proteome</keyword>
<dbReference type="PANTHER" id="PTHR13115">
    <property type="entry name" value="RNA POLYMERASE-ASSOCIATED PROTEIN RTF1 HOMOLOG"/>
    <property type="match status" value="1"/>
</dbReference>
<dbReference type="PANTHER" id="PTHR13115:SF8">
    <property type="entry name" value="RNA POLYMERASE-ASSOCIATED PROTEIN RTF1 HOMOLOG"/>
    <property type="match status" value="1"/>
</dbReference>
<dbReference type="GO" id="GO:0003677">
    <property type="term" value="F:DNA binding"/>
    <property type="evidence" value="ECO:0007669"/>
    <property type="project" value="InterPro"/>
</dbReference>